<keyword evidence="6" id="KW-0032">Aminotransferase</keyword>
<evidence type="ECO:0000256" key="5">
    <source>
        <dbReference type="RuleBase" id="RU004508"/>
    </source>
</evidence>
<dbReference type="EC" id="2.6.1.50" evidence="6"/>
<dbReference type="EMBL" id="LO017727">
    <property type="protein sequence ID" value="CRH07595.1"/>
    <property type="molecule type" value="Genomic_DNA"/>
</dbReference>
<dbReference type="SUPFAM" id="SSF53383">
    <property type="entry name" value="PLP-dependent transferases"/>
    <property type="match status" value="1"/>
</dbReference>
<dbReference type="Gene3D" id="3.90.1150.10">
    <property type="entry name" value="Aspartate Aminotransferase, domain 1"/>
    <property type="match status" value="1"/>
</dbReference>
<dbReference type="InterPro" id="IPR015422">
    <property type="entry name" value="PyrdxlP-dep_Trfase_small"/>
</dbReference>
<dbReference type="GO" id="GO:0008859">
    <property type="term" value="F:exoribonuclease II activity"/>
    <property type="evidence" value="ECO:0007669"/>
    <property type="project" value="UniProtKB-EC"/>
</dbReference>
<dbReference type="FunFam" id="3.40.640.10:FF:000089">
    <property type="entry name" value="Aminotransferase, DegT/DnrJ/EryC1/StrS family"/>
    <property type="match status" value="1"/>
</dbReference>
<dbReference type="GO" id="GO:0000271">
    <property type="term" value="P:polysaccharide biosynthetic process"/>
    <property type="evidence" value="ECO:0007669"/>
    <property type="project" value="TreeGrafter"/>
</dbReference>
<evidence type="ECO:0000256" key="3">
    <source>
        <dbReference type="PIRSR" id="PIRSR000390-1"/>
    </source>
</evidence>
<evidence type="ECO:0000256" key="4">
    <source>
        <dbReference type="PIRSR" id="PIRSR000390-2"/>
    </source>
</evidence>
<reference evidence="6" key="1">
    <citation type="submission" date="2015-04" db="EMBL/GenBank/DDBJ databases">
        <authorList>
            <person name="Syromyatnikov M.Y."/>
            <person name="Popov V.N."/>
        </authorList>
    </citation>
    <scope>NUCLEOTIDE SEQUENCE</scope>
    <source>
        <strain evidence="6">MO-1</strain>
    </source>
</reference>
<gene>
    <name evidence="6" type="primary">degT</name>
    <name evidence="6" type="ORF">MAGMO_3459</name>
</gene>
<name>A0A1S7LL17_MAGMO</name>
<dbReference type="GO" id="GO:0030170">
    <property type="term" value="F:pyridoxal phosphate binding"/>
    <property type="evidence" value="ECO:0007669"/>
    <property type="project" value="TreeGrafter"/>
</dbReference>
<evidence type="ECO:0000256" key="2">
    <source>
        <dbReference type="ARBA" id="ARBA00037999"/>
    </source>
</evidence>
<proteinExistence type="inferred from homology"/>
<keyword evidence="6" id="KW-0378">Hydrolase</keyword>
<dbReference type="AlphaFoldDB" id="A0A1S7LL17"/>
<dbReference type="GO" id="GO:0047310">
    <property type="term" value="F:glutamine-scyllo-inositol transaminase activity"/>
    <property type="evidence" value="ECO:0007669"/>
    <property type="project" value="UniProtKB-EC"/>
</dbReference>
<organism evidence="6">
    <name type="scientific">Magnetococcus massalia (strain MO-1)</name>
    <dbReference type="NCBI Taxonomy" id="451514"/>
    <lineage>
        <taxon>Bacteria</taxon>
        <taxon>Pseudomonadati</taxon>
        <taxon>Pseudomonadota</taxon>
        <taxon>Magnetococcia</taxon>
        <taxon>Magnetococcales</taxon>
        <taxon>Magnetococcaceae</taxon>
        <taxon>Magnetococcus</taxon>
    </lineage>
</organism>
<dbReference type="InterPro" id="IPR015421">
    <property type="entry name" value="PyrdxlP-dep_Trfase_major"/>
</dbReference>
<keyword evidence="6" id="KW-0808">Transferase</keyword>
<feature type="modified residue" description="N6-(pyridoxal phosphate)lysine" evidence="4">
    <location>
        <position position="184"/>
    </location>
</feature>
<dbReference type="PANTHER" id="PTHR30244:SF42">
    <property type="entry name" value="UDP-2-ACETAMIDO-2-DEOXY-3-OXO-D-GLUCURONATE AMINOTRANSFERASE"/>
    <property type="match status" value="1"/>
</dbReference>
<comment type="similarity">
    <text evidence="2 5">Belongs to the DegT/DnrJ/EryC1 family.</text>
</comment>
<dbReference type="EC" id="3.1.13.1" evidence="6"/>
<dbReference type="InterPro" id="IPR000653">
    <property type="entry name" value="DegT/StrS_aminotransferase"/>
</dbReference>
<dbReference type="InterPro" id="IPR015424">
    <property type="entry name" value="PyrdxlP-dep_Trfase"/>
</dbReference>
<dbReference type="PANTHER" id="PTHR30244">
    <property type="entry name" value="TRANSAMINASE"/>
    <property type="match status" value="1"/>
</dbReference>
<dbReference type="PIRSF" id="PIRSF000390">
    <property type="entry name" value="PLP_StrS"/>
    <property type="match status" value="1"/>
</dbReference>
<sequence length="368" mass="40149">MQFIDLKTQYHAYQAEIDAAMREVVETVRFVNGPQITELEEKLADFVGVQHGIGVSSGTDALLALLMAWEIGPGDEVITTPFTFIATAEVIAMVGAKPVFVDIEEDTLNIDPKLIEAAITPNTKLIMPVSLYGQCADFDAINAIGEKHGIRVLEDACQSLGASYKGKRSCALTEASAVSFFPAKPLGCFGDGGMIFTDNDALAKKVRQVKDHGQSARYQHGFIGINGRLDTIQAAVLLAKLPHFQDEIDARQRIAHRYIELLDGHVRTPTIREGNISVFAQFTLRVANRPQVQEALQDKGIPSAVHYPIPLPDQPVFEAIRKKHGETAPVLPMATKASQEVISLPMHPFLSESDQDRVVEAVIEAAKG</sequence>
<feature type="active site" description="Proton acceptor" evidence="3">
    <location>
        <position position="184"/>
    </location>
</feature>
<protein>
    <submittedName>
        <fullName evidence="6">Pleiotropic regulatory protein</fullName>
        <ecNumber evidence="6">2.6.1.50</ecNumber>
        <ecNumber evidence="6">3.1.13.1</ecNumber>
    </submittedName>
</protein>
<evidence type="ECO:0000313" key="6">
    <source>
        <dbReference type="EMBL" id="CRH07595.1"/>
    </source>
</evidence>
<keyword evidence="1 4" id="KW-0663">Pyridoxal phosphate</keyword>
<dbReference type="Gene3D" id="3.40.640.10">
    <property type="entry name" value="Type I PLP-dependent aspartate aminotransferase-like (Major domain)"/>
    <property type="match status" value="1"/>
</dbReference>
<accession>A0A1S7LL17</accession>
<evidence type="ECO:0000256" key="1">
    <source>
        <dbReference type="ARBA" id="ARBA00022898"/>
    </source>
</evidence>
<dbReference type="CDD" id="cd00616">
    <property type="entry name" value="AHBA_syn"/>
    <property type="match status" value="1"/>
</dbReference>
<dbReference type="Pfam" id="PF01041">
    <property type="entry name" value="DegT_DnrJ_EryC1"/>
    <property type="match status" value="1"/>
</dbReference>